<feature type="signal peptide" evidence="2">
    <location>
        <begin position="1"/>
        <end position="24"/>
    </location>
</feature>
<dbReference type="InterPro" id="IPR042100">
    <property type="entry name" value="Bug_dom1"/>
</dbReference>
<dbReference type="Proteomes" id="UP001526430">
    <property type="component" value="Unassembled WGS sequence"/>
</dbReference>
<sequence>MRIRQSSIGTIGRRGLLGAGAALAAPGLASAQRALPSRPIRLIVPFSPGGSTDVHMRVLAEAATRRFGQTVMVENRPGASGSLGILAMRTAAPDGLTLTTLPITAVRSMLMTGDIDADPTADCAPVLHLTGYLIGVVVRRDAPWQTWTEFLAYAKANPDKINYGTAGAASTAFVGMERIGRAQGIRWTHVPYRGVGENVQALMSGQVDAAVDSSGWAPMVEEGSFRLLVTWGAERPRRFSQAPTLRETGTDLVFASPYGLVGPRGMSAETVAALHDGLKDALHDPQHLQALERLDMPLMYKNTADYAAFLAEQVAEERDAVRTLGLRAR</sequence>
<dbReference type="CDD" id="cd07012">
    <property type="entry name" value="PBP2_Bug_TTT"/>
    <property type="match status" value="1"/>
</dbReference>
<evidence type="ECO:0000256" key="2">
    <source>
        <dbReference type="SAM" id="SignalP"/>
    </source>
</evidence>
<dbReference type="Pfam" id="PF03401">
    <property type="entry name" value="TctC"/>
    <property type="match status" value="1"/>
</dbReference>
<dbReference type="RefSeq" id="WP_301592127.1">
    <property type="nucleotide sequence ID" value="NZ_JAPFQI010000023.1"/>
</dbReference>
<gene>
    <name evidence="3" type="ORF">OF850_20150</name>
</gene>
<accession>A0ABT3P0M7</accession>
<evidence type="ECO:0000256" key="1">
    <source>
        <dbReference type="ARBA" id="ARBA00006987"/>
    </source>
</evidence>
<protein>
    <submittedName>
        <fullName evidence="3">Tripartite tricarboxylate transporter substrate binding protein</fullName>
    </submittedName>
</protein>
<evidence type="ECO:0000313" key="4">
    <source>
        <dbReference type="Proteomes" id="UP001526430"/>
    </source>
</evidence>
<keyword evidence="2" id="KW-0732">Signal</keyword>
<dbReference type="PIRSF" id="PIRSF017082">
    <property type="entry name" value="YflP"/>
    <property type="match status" value="1"/>
</dbReference>
<dbReference type="PANTHER" id="PTHR42928">
    <property type="entry name" value="TRICARBOXYLATE-BINDING PROTEIN"/>
    <property type="match status" value="1"/>
</dbReference>
<comment type="caution">
    <text evidence="3">The sequence shown here is derived from an EMBL/GenBank/DDBJ whole genome shotgun (WGS) entry which is preliminary data.</text>
</comment>
<dbReference type="InterPro" id="IPR005064">
    <property type="entry name" value="BUG"/>
</dbReference>
<dbReference type="Gene3D" id="3.40.190.10">
    <property type="entry name" value="Periplasmic binding protein-like II"/>
    <property type="match status" value="1"/>
</dbReference>
<organism evidence="3 4">
    <name type="scientific">Sabulicella glaciei</name>
    <dbReference type="NCBI Taxonomy" id="2984948"/>
    <lineage>
        <taxon>Bacteria</taxon>
        <taxon>Pseudomonadati</taxon>
        <taxon>Pseudomonadota</taxon>
        <taxon>Alphaproteobacteria</taxon>
        <taxon>Acetobacterales</taxon>
        <taxon>Acetobacteraceae</taxon>
        <taxon>Sabulicella</taxon>
    </lineage>
</organism>
<keyword evidence="4" id="KW-1185">Reference proteome</keyword>
<evidence type="ECO:0000313" key="3">
    <source>
        <dbReference type="EMBL" id="MCW8087920.1"/>
    </source>
</evidence>
<reference evidence="3 4" key="1">
    <citation type="submission" date="2022-10" db="EMBL/GenBank/DDBJ databases">
        <title>Roseococcus glaciei nov., sp. nov., isolated from glacier.</title>
        <authorList>
            <person name="Liu Q."/>
            <person name="Xin Y.-H."/>
        </authorList>
    </citation>
    <scope>NUCLEOTIDE SEQUENCE [LARGE SCALE GENOMIC DNA]</scope>
    <source>
        <strain evidence="3 4">MDT2-1-1</strain>
    </source>
</reference>
<dbReference type="Gene3D" id="3.40.190.150">
    <property type="entry name" value="Bordetella uptake gene, domain 1"/>
    <property type="match status" value="1"/>
</dbReference>
<comment type="similarity">
    <text evidence="1">Belongs to the UPF0065 (bug) family.</text>
</comment>
<dbReference type="EMBL" id="JAPFQI010000023">
    <property type="protein sequence ID" value="MCW8087920.1"/>
    <property type="molecule type" value="Genomic_DNA"/>
</dbReference>
<name>A0ABT3P0M7_9PROT</name>
<feature type="chain" id="PRO_5047530188" evidence="2">
    <location>
        <begin position="25"/>
        <end position="329"/>
    </location>
</feature>
<proteinExistence type="inferred from homology"/>
<dbReference type="PANTHER" id="PTHR42928:SF5">
    <property type="entry name" value="BLR1237 PROTEIN"/>
    <property type="match status" value="1"/>
</dbReference>
<dbReference type="SUPFAM" id="SSF53850">
    <property type="entry name" value="Periplasmic binding protein-like II"/>
    <property type="match status" value="1"/>
</dbReference>